<evidence type="ECO:0000256" key="1">
    <source>
        <dbReference type="SAM" id="MobiDB-lite"/>
    </source>
</evidence>
<feature type="compositionally biased region" description="Polar residues" evidence="1">
    <location>
        <begin position="81"/>
        <end position="97"/>
    </location>
</feature>
<reference evidence="3" key="1">
    <citation type="submission" date="2021-03" db="EMBL/GenBank/DDBJ databases">
        <authorList>
            <person name="Bekaert M."/>
        </authorList>
    </citation>
    <scope>NUCLEOTIDE SEQUENCE</scope>
</reference>
<organism evidence="3 4">
    <name type="scientific">Mytilus edulis</name>
    <name type="common">Blue mussel</name>
    <dbReference type="NCBI Taxonomy" id="6550"/>
    <lineage>
        <taxon>Eukaryota</taxon>
        <taxon>Metazoa</taxon>
        <taxon>Spiralia</taxon>
        <taxon>Lophotrochozoa</taxon>
        <taxon>Mollusca</taxon>
        <taxon>Bivalvia</taxon>
        <taxon>Autobranchia</taxon>
        <taxon>Pteriomorphia</taxon>
        <taxon>Mytilida</taxon>
        <taxon>Mytiloidea</taxon>
        <taxon>Mytilidae</taxon>
        <taxon>Mytilinae</taxon>
        <taxon>Mytilus</taxon>
    </lineage>
</organism>
<name>A0A8S3TEC0_MYTED</name>
<comment type="caution">
    <text evidence="3">The sequence shown here is derived from an EMBL/GenBank/DDBJ whole genome shotgun (WGS) entry which is preliminary data.</text>
</comment>
<keyword evidence="2" id="KW-0812">Transmembrane</keyword>
<feature type="region of interest" description="Disordered" evidence="1">
    <location>
        <begin position="81"/>
        <end position="103"/>
    </location>
</feature>
<dbReference type="EC" id="3.4.21.-" evidence="3"/>
<protein>
    <submittedName>
        <fullName evidence="3">PCSK5</fullName>
        <ecNumber evidence="3">3.4.21.-</ecNumber>
    </submittedName>
</protein>
<keyword evidence="2" id="KW-1133">Transmembrane helix</keyword>
<dbReference type="Proteomes" id="UP000683360">
    <property type="component" value="Unassembled WGS sequence"/>
</dbReference>
<gene>
    <name evidence="3" type="ORF">MEDL_41554</name>
</gene>
<keyword evidence="4" id="KW-1185">Reference proteome</keyword>
<keyword evidence="2" id="KW-0472">Membrane</keyword>
<sequence>MDAYAMVSYGKNGLTVPTQHTCTTSTRSPALSTTTSASDFIIVTSGDCSSINYLEHVVADITFSYTRLRGVTKLYLVSPSAQGSNLPKTAEPNTADVTPSKTTTDIKTTEATTLLTHQQQNDCCRLNEDSAVIAGAVTSAAVVVAVVAFFIILKVCGGAAAAGTPAVHPAI</sequence>
<evidence type="ECO:0000313" key="3">
    <source>
        <dbReference type="EMBL" id="CAG2228671.1"/>
    </source>
</evidence>
<dbReference type="EMBL" id="CAJPWZ010001999">
    <property type="protein sequence ID" value="CAG2228671.1"/>
    <property type="molecule type" value="Genomic_DNA"/>
</dbReference>
<accession>A0A8S3TEC0</accession>
<evidence type="ECO:0000256" key="2">
    <source>
        <dbReference type="SAM" id="Phobius"/>
    </source>
</evidence>
<proteinExistence type="predicted"/>
<feature type="transmembrane region" description="Helical" evidence="2">
    <location>
        <begin position="131"/>
        <end position="153"/>
    </location>
</feature>
<keyword evidence="3" id="KW-0378">Hydrolase</keyword>
<dbReference type="GO" id="GO:0016787">
    <property type="term" value="F:hydrolase activity"/>
    <property type="evidence" value="ECO:0007669"/>
    <property type="project" value="UniProtKB-KW"/>
</dbReference>
<evidence type="ECO:0000313" key="4">
    <source>
        <dbReference type="Proteomes" id="UP000683360"/>
    </source>
</evidence>
<dbReference type="AlphaFoldDB" id="A0A8S3TEC0"/>
<dbReference type="Gene3D" id="2.60.120.260">
    <property type="entry name" value="Galactose-binding domain-like"/>
    <property type="match status" value="1"/>
</dbReference>
<dbReference type="OrthoDB" id="6148436at2759"/>